<organism evidence="4 5">
    <name type="scientific">Alkalibacterium olivapovliticus</name>
    <dbReference type="NCBI Taxonomy" id="99907"/>
    <lineage>
        <taxon>Bacteria</taxon>
        <taxon>Bacillati</taxon>
        <taxon>Bacillota</taxon>
        <taxon>Bacilli</taxon>
        <taxon>Lactobacillales</taxon>
        <taxon>Carnobacteriaceae</taxon>
        <taxon>Alkalibacterium</taxon>
    </lineage>
</organism>
<dbReference type="InterPro" id="IPR011324">
    <property type="entry name" value="Cytotoxic_necrot_fac-like_cat"/>
</dbReference>
<keyword evidence="1 3" id="KW-0145">Chemotaxis</keyword>
<proteinExistence type="inferred from homology"/>
<accession>A0A2T0VU10</accession>
<dbReference type="Pfam" id="PF03975">
    <property type="entry name" value="CheD"/>
    <property type="match status" value="1"/>
</dbReference>
<dbReference type="CDD" id="cd16352">
    <property type="entry name" value="CheD"/>
    <property type="match status" value="1"/>
</dbReference>
<dbReference type="PANTHER" id="PTHR35147:SF1">
    <property type="entry name" value="CHEMORECEPTOR GLUTAMINE DEAMIDASE CHED-RELATED"/>
    <property type="match status" value="1"/>
</dbReference>
<comment type="function">
    <text evidence="3">Probably deamidates glutamine residues to glutamate on methyl-accepting chemotaxis receptors (MCPs), playing an important role in chemotaxis.</text>
</comment>
<comment type="caution">
    <text evidence="4">The sequence shown here is derived from an EMBL/GenBank/DDBJ whole genome shotgun (WGS) entry which is preliminary data.</text>
</comment>
<dbReference type="GO" id="GO:0006935">
    <property type="term" value="P:chemotaxis"/>
    <property type="evidence" value="ECO:0007669"/>
    <property type="project" value="UniProtKB-UniRule"/>
</dbReference>
<reference evidence="4 5" key="1">
    <citation type="submission" date="2018-03" db="EMBL/GenBank/DDBJ databases">
        <title>Genomic Encyclopedia of Archaeal and Bacterial Type Strains, Phase II (KMG-II): from individual species to whole genera.</title>
        <authorList>
            <person name="Goeker M."/>
        </authorList>
    </citation>
    <scope>NUCLEOTIDE SEQUENCE [LARGE SCALE GENOMIC DNA]</scope>
    <source>
        <strain evidence="4 5">DSM 13175</strain>
    </source>
</reference>
<dbReference type="EC" id="3.5.1.44" evidence="3"/>
<dbReference type="HAMAP" id="MF_01440">
    <property type="entry name" value="CheD"/>
    <property type="match status" value="1"/>
</dbReference>
<evidence type="ECO:0000313" key="4">
    <source>
        <dbReference type="EMBL" id="PRY74657.1"/>
    </source>
</evidence>
<dbReference type="Gene3D" id="3.30.1330.200">
    <property type="match status" value="1"/>
</dbReference>
<name>A0A2T0VU10_9LACT</name>
<dbReference type="OrthoDB" id="9807202at2"/>
<dbReference type="PANTHER" id="PTHR35147">
    <property type="entry name" value="CHEMORECEPTOR GLUTAMINE DEAMIDASE CHED-RELATED"/>
    <property type="match status" value="1"/>
</dbReference>
<dbReference type="SUPFAM" id="SSF64438">
    <property type="entry name" value="CNF1/YfiH-like putative cysteine hydrolases"/>
    <property type="match status" value="1"/>
</dbReference>
<evidence type="ECO:0000256" key="2">
    <source>
        <dbReference type="ARBA" id="ARBA00022801"/>
    </source>
</evidence>
<sequence length="160" mass="17546">MSEQIKVGISDYKIATAPNQLVTIGLGSCIGIALFAPKAKMGALSHIMLPDSTSFNDISNWPKFADLALPKIVDELREKASEEELLVKIAGGASMFSFSTESPILQIGQRNIEAVKTCLEELKLKIISEHVGGKMGRSMFVDLDTFDVKVRMVNRDEFVL</sequence>
<keyword evidence="2 3" id="KW-0378">Hydrolase</keyword>
<dbReference type="InterPro" id="IPR038592">
    <property type="entry name" value="CheD-like_sf"/>
</dbReference>
<dbReference type="PROSITE" id="PS51257">
    <property type="entry name" value="PROKAR_LIPOPROTEIN"/>
    <property type="match status" value="1"/>
</dbReference>
<evidence type="ECO:0000313" key="5">
    <source>
        <dbReference type="Proteomes" id="UP000238205"/>
    </source>
</evidence>
<dbReference type="RefSeq" id="WP_106196226.1">
    <property type="nucleotide sequence ID" value="NZ_PVTO01000040.1"/>
</dbReference>
<evidence type="ECO:0000256" key="1">
    <source>
        <dbReference type="ARBA" id="ARBA00022500"/>
    </source>
</evidence>
<dbReference type="EMBL" id="PVTO01000040">
    <property type="protein sequence ID" value="PRY74657.1"/>
    <property type="molecule type" value="Genomic_DNA"/>
</dbReference>
<comment type="catalytic activity">
    <reaction evidence="3">
        <text>L-glutaminyl-[protein] + H2O = L-glutamyl-[protein] + NH4(+)</text>
        <dbReference type="Rhea" id="RHEA:16441"/>
        <dbReference type="Rhea" id="RHEA-COMP:10207"/>
        <dbReference type="Rhea" id="RHEA-COMP:10208"/>
        <dbReference type="ChEBI" id="CHEBI:15377"/>
        <dbReference type="ChEBI" id="CHEBI:28938"/>
        <dbReference type="ChEBI" id="CHEBI:29973"/>
        <dbReference type="ChEBI" id="CHEBI:30011"/>
        <dbReference type="EC" id="3.5.1.44"/>
    </reaction>
</comment>
<keyword evidence="5" id="KW-1185">Reference proteome</keyword>
<dbReference type="InterPro" id="IPR005659">
    <property type="entry name" value="Chemorcpt_Glu_NH3ase_CheD"/>
</dbReference>
<protein>
    <recommendedName>
        <fullName evidence="3">Probable chemoreceptor glutamine deamidase CheD</fullName>
        <ecNumber evidence="3">3.5.1.44</ecNumber>
    </recommendedName>
</protein>
<evidence type="ECO:0000256" key="3">
    <source>
        <dbReference type="HAMAP-Rule" id="MF_01440"/>
    </source>
</evidence>
<comment type="similarity">
    <text evidence="3">Belongs to the CheD family.</text>
</comment>
<dbReference type="GO" id="GO:0050568">
    <property type="term" value="F:protein-glutamine glutaminase activity"/>
    <property type="evidence" value="ECO:0007669"/>
    <property type="project" value="UniProtKB-UniRule"/>
</dbReference>
<dbReference type="AlphaFoldDB" id="A0A2T0VU10"/>
<dbReference type="Proteomes" id="UP000238205">
    <property type="component" value="Unassembled WGS sequence"/>
</dbReference>
<gene>
    <name evidence="3" type="primary">cheD</name>
    <name evidence="4" type="ORF">CLV38_1404</name>
</gene>